<dbReference type="EMBL" id="CP034348">
    <property type="protein sequence ID" value="QGX98004.1"/>
    <property type="molecule type" value="Genomic_DNA"/>
</dbReference>
<dbReference type="PROSITE" id="PS51257">
    <property type="entry name" value="PROKAR_LIPOPROTEIN"/>
    <property type="match status" value="1"/>
</dbReference>
<dbReference type="RefSeq" id="WP_157706636.1">
    <property type="nucleotide sequence ID" value="NZ_CP034348.1"/>
</dbReference>
<name>A0A6I6IPF1_9RHOB</name>
<reference evidence="2" key="1">
    <citation type="submission" date="2018-12" db="EMBL/GenBank/DDBJ databases">
        <title>Complete genome sequence of Roseovarius sp. MME-070.</title>
        <authorList>
            <person name="Nam Y.-D."/>
            <person name="Kang J."/>
            <person name="Chung W.-H."/>
            <person name="Park Y.S."/>
        </authorList>
    </citation>
    <scope>NUCLEOTIDE SEQUENCE [LARGE SCALE GENOMIC DNA]</scope>
    <source>
        <strain evidence="2">MME-070</strain>
    </source>
</reference>
<dbReference type="AlphaFoldDB" id="A0A6I6IPF1"/>
<proteinExistence type="predicted"/>
<keyword evidence="2" id="KW-1185">Reference proteome</keyword>
<evidence type="ECO:0000313" key="1">
    <source>
        <dbReference type="EMBL" id="QGX98004.1"/>
    </source>
</evidence>
<evidence type="ECO:0008006" key="3">
    <source>
        <dbReference type="Google" id="ProtNLM"/>
    </source>
</evidence>
<dbReference type="KEGG" id="rom:EI983_06830"/>
<gene>
    <name evidence="1" type="ORF">EI983_06830</name>
</gene>
<organism evidence="1 2">
    <name type="scientific">Roseovarius faecimaris</name>
    <dbReference type="NCBI Taxonomy" id="2494550"/>
    <lineage>
        <taxon>Bacteria</taxon>
        <taxon>Pseudomonadati</taxon>
        <taxon>Pseudomonadota</taxon>
        <taxon>Alphaproteobacteria</taxon>
        <taxon>Rhodobacterales</taxon>
        <taxon>Roseobacteraceae</taxon>
        <taxon>Roseovarius</taxon>
    </lineage>
</organism>
<dbReference type="OrthoDB" id="7659281at2"/>
<dbReference type="Proteomes" id="UP000428330">
    <property type="component" value="Chromosome"/>
</dbReference>
<evidence type="ECO:0000313" key="2">
    <source>
        <dbReference type="Proteomes" id="UP000428330"/>
    </source>
</evidence>
<sequence length="111" mass="12100">MLRALIISLLTVTLLSGCVERAKRVYFDGKHYPTKGKAVSKDDRKAFVVNVRKASQGIDGAREAGRHGGSRYCIETFGTSEIEWVVGPDSPAEALVVSNGNLQMTGRCVTW</sequence>
<protein>
    <recommendedName>
        <fullName evidence="3">Lipoprotein</fullName>
    </recommendedName>
</protein>
<accession>A0A6I6IPF1</accession>